<dbReference type="EMBL" id="CABGHF010000008">
    <property type="protein sequence ID" value="VUS54088.1"/>
    <property type="molecule type" value="Genomic_DNA"/>
</dbReference>
<evidence type="ECO:0000313" key="2">
    <source>
        <dbReference type="Proteomes" id="UP000318370"/>
    </source>
</evidence>
<organism evidence="1 2">
    <name type="scientific">Klebsiella spallanzanii</name>
    <dbReference type="NCBI Taxonomy" id="2587528"/>
    <lineage>
        <taxon>Bacteria</taxon>
        <taxon>Pseudomonadati</taxon>
        <taxon>Pseudomonadota</taxon>
        <taxon>Gammaproteobacteria</taxon>
        <taxon>Enterobacterales</taxon>
        <taxon>Enterobacteriaceae</taxon>
        <taxon>Klebsiella/Raoultella group</taxon>
        <taxon>Klebsiella</taxon>
    </lineage>
</organism>
<dbReference type="Proteomes" id="UP000318370">
    <property type="component" value="Unassembled WGS sequence"/>
</dbReference>
<proteinExistence type="predicted"/>
<gene>
    <name evidence="1" type="ORF">SB6408_04569</name>
</gene>
<accession>A0A564JC68</accession>
<dbReference type="AlphaFoldDB" id="A0A564JC68"/>
<name>A0A564JC68_9ENTR</name>
<protein>
    <submittedName>
        <fullName evidence="1">Uncharacterized protein</fullName>
    </submittedName>
</protein>
<evidence type="ECO:0000313" key="1">
    <source>
        <dbReference type="EMBL" id="VUS54088.1"/>
    </source>
</evidence>
<sequence length="43" mass="4825">MTTDITELTQSLKASAEKATPGQWMASYSLSDLLHTYVRCQTF</sequence>
<reference evidence="1 2" key="1">
    <citation type="submission" date="2019-07" db="EMBL/GenBank/DDBJ databases">
        <authorList>
            <person name="Brisse S."/>
            <person name="Rodrigues C."/>
            <person name="Thorpe H."/>
        </authorList>
    </citation>
    <scope>NUCLEOTIDE SEQUENCE [LARGE SCALE GENOMIC DNA]</scope>
    <source>
        <strain evidence="1">SB6408</strain>
    </source>
</reference>